<proteinExistence type="predicted"/>
<accession>A0A2P2R1N6</accession>
<dbReference type="AlphaFoldDB" id="A0A2P2R1N6"/>
<sequence>MRLMKARKAGVAMGGWDWADWVVGMAAGTVAEGLESGSIGGDGADIVIVAWFGFL</sequence>
<protein>
    <submittedName>
        <fullName evidence="1">Uncharacterized protein</fullName>
    </submittedName>
</protein>
<organism evidence="1">
    <name type="scientific">Rhizophora mucronata</name>
    <name type="common">Asiatic mangrove</name>
    <dbReference type="NCBI Taxonomy" id="61149"/>
    <lineage>
        <taxon>Eukaryota</taxon>
        <taxon>Viridiplantae</taxon>
        <taxon>Streptophyta</taxon>
        <taxon>Embryophyta</taxon>
        <taxon>Tracheophyta</taxon>
        <taxon>Spermatophyta</taxon>
        <taxon>Magnoliopsida</taxon>
        <taxon>eudicotyledons</taxon>
        <taxon>Gunneridae</taxon>
        <taxon>Pentapetalae</taxon>
        <taxon>rosids</taxon>
        <taxon>fabids</taxon>
        <taxon>Malpighiales</taxon>
        <taxon>Rhizophoraceae</taxon>
        <taxon>Rhizophora</taxon>
    </lineage>
</organism>
<reference evidence="1" key="1">
    <citation type="submission" date="2018-02" db="EMBL/GenBank/DDBJ databases">
        <title>Rhizophora mucronata_Transcriptome.</title>
        <authorList>
            <person name="Meera S.P."/>
            <person name="Sreeshan A."/>
            <person name="Augustine A."/>
        </authorList>
    </citation>
    <scope>NUCLEOTIDE SEQUENCE</scope>
    <source>
        <tissue evidence="1">Leaf</tissue>
    </source>
</reference>
<name>A0A2P2R1N6_RHIMU</name>
<evidence type="ECO:0000313" key="1">
    <source>
        <dbReference type="EMBL" id="MBX73155.1"/>
    </source>
</evidence>
<dbReference type="EMBL" id="GGEC01092671">
    <property type="protein sequence ID" value="MBX73155.1"/>
    <property type="molecule type" value="Transcribed_RNA"/>
</dbReference>